<dbReference type="SUPFAM" id="SSF51569">
    <property type="entry name" value="Aldolase"/>
    <property type="match status" value="1"/>
</dbReference>
<keyword evidence="2 4" id="KW-0456">Lyase</keyword>
<evidence type="ECO:0000313" key="6">
    <source>
        <dbReference type="Proteomes" id="UP001589619"/>
    </source>
</evidence>
<dbReference type="InterPro" id="IPR002220">
    <property type="entry name" value="DapA-like"/>
</dbReference>
<organism evidence="5 6">
    <name type="scientific">Paenibacillus hodogayensis</name>
    <dbReference type="NCBI Taxonomy" id="279208"/>
    <lineage>
        <taxon>Bacteria</taxon>
        <taxon>Bacillati</taxon>
        <taxon>Bacillota</taxon>
        <taxon>Bacilli</taxon>
        <taxon>Bacillales</taxon>
        <taxon>Paenibacillaceae</taxon>
        <taxon>Paenibacillus</taxon>
    </lineage>
</organism>
<dbReference type="CDD" id="cd00408">
    <property type="entry name" value="DHDPS-like"/>
    <property type="match status" value="1"/>
</dbReference>
<proteinExistence type="inferred from homology"/>
<dbReference type="PRINTS" id="PR00146">
    <property type="entry name" value="DHPICSNTHASE"/>
</dbReference>
<dbReference type="InterPro" id="IPR020625">
    <property type="entry name" value="Schiff_base-form_aldolases_AS"/>
</dbReference>
<dbReference type="PROSITE" id="PS00666">
    <property type="entry name" value="DHDPS_2"/>
    <property type="match status" value="1"/>
</dbReference>
<evidence type="ECO:0000256" key="2">
    <source>
        <dbReference type="ARBA" id="ARBA00023239"/>
    </source>
</evidence>
<evidence type="ECO:0000313" key="5">
    <source>
        <dbReference type="EMBL" id="MFB9751613.1"/>
    </source>
</evidence>
<dbReference type="InterPro" id="IPR013785">
    <property type="entry name" value="Aldolase_TIM"/>
</dbReference>
<keyword evidence="6" id="KW-1185">Reference proteome</keyword>
<evidence type="ECO:0000256" key="1">
    <source>
        <dbReference type="ARBA" id="ARBA00007592"/>
    </source>
</evidence>
<dbReference type="RefSeq" id="WP_344912300.1">
    <property type="nucleotide sequence ID" value="NZ_BAAAYO010000010.1"/>
</dbReference>
<evidence type="ECO:0000256" key="3">
    <source>
        <dbReference type="ARBA" id="ARBA00023270"/>
    </source>
</evidence>
<dbReference type="PANTHER" id="PTHR12128">
    <property type="entry name" value="DIHYDRODIPICOLINATE SYNTHASE"/>
    <property type="match status" value="1"/>
</dbReference>
<dbReference type="Gene3D" id="3.20.20.70">
    <property type="entry name" value="Aldolase class I"/>
    <property type="match status" value="1"/>
</dbReference>
<evidence type="ECO:0000256" key="4">
    <source>
        <dbReference type="PIRNR" id="PIRNR001365"/>
    </source>
</evidence>
<name>A0ABV5VU40_9BACL</name>
<dbReference type="PANTHER" id="PTHR12128:SF66">
    <property type="entry name" value="4-HYDROXY-2-OXOGLUTARATE ALDOLASE, MITOCHONDRIAL"/>
    <property type="match status" value="1"/>
</dbReference>
<reference evidence="5 6" key="1">
    <citation type="submission" date="2024-09" db="EMBL/GenBank/DDBJ databases">
        <authorList>
            <person name="Sun Q."/>
            <person name="Mori K."/>
        </authorList>
    </citation>
    <scope>NUCLEOTIDE SEQUENCE [LARGE SCALE GENOMIC DNA]</scope>
    <source>
        <strain evidence="5 6">JCM 12520</strain>
    </source>
</reference>
<dbReference type="EMBL" id="JBHMAG010000007">
    <property type="protein sequence ID" value="MFB9751613.1"/>
    <property type="molecule type" value="Genomic_DNA"/>
</dbReference>
<comment type="similarity">
    <text evidence="1 4">Belongs to the DapA family.</text>
</comment>
<dbReference type="Pfam" id="PF00701">
    <property type="entry name" value="DHDPS"/>
    <property type="match status" value="1"/>
</dbReference>
<dbReference type="PIRSF" id="PIRSF001365">
    <property type="entry name" value="DHDPS"/>
    <property type="match status" value="1"/>
</dbReference>
<gene>
    <name evidence="5" type="ORF">ACFFNY_08520</name>
</gene>
<keyword evidence="3" id="KW-0704">Schiff base</keyword>
<sequence>MKHLYGVTTAMVTPFHKHGTIDLEKVEQLTEFLISKGVHCLYPLGTTGEMLRLSAEEREAVAETVVRKAAGRVTVFIHVGAMTQNETIRLAKHASSIGADGIGVVTPAFFGANDAELEHYFVAVASSVPDDFPVYLYNIPQCAANDLKTEVAEKVAAQCPNVIGVKYSYPDFLRTNEYLNIRGGDFSVMQGADRLFLPALAMGCEGVISGVSCVYPEPFVAVYDAYLAGDLEKARKLQRIAIRYCETLKSGSNMSYFKEALKLRGIDAGFMRAPQLNLPEAEIADLKSKLDELNAVTGYA</sequence>
<protein>
    <submittedName>
        <fullName evidence="5">Dihydrodipicolinate synthase family protein</fullName>
    </submittedName>
</protein>
<accession>A0ABV5VU40</accession>
<comment type="caution">
    <text evidence="5">The sequence shown here is derived from an EMBL/GenBank/DDBJ whole genome shotgun (WGS) entry which is preliminary data.</text>
</comment>
<dbReference type="SMART" id="SM01130">
    <property type="entry name" value="DHDPS"/>
    <property type="match status" value="1"/>
</dbReference>
<dbReference type="Proteomes" id="UP001589619">
    <property type="component" value="Unassembled WGS sequence"/>
</dbReference>